<dbReference type="GO" id="GO:0006511">
    <property type="term" value="P:ubiquitin-dependent protein catabolic process"/>
    <property type="evidence" value="ECO:0007669"/>
    <property type="project" value="InterPro"/>
</dbReference>
<keyword evidence="3" id="KW-1185">Reference proteome</keyword>
<dbReference type="PANTHER" id="PTHR46238:SF8">
    <property type="entry name" value="ENDONUCLEASE_EXONUCLEASE_PHOSPHATASE DOMAIN-CONTAINING PROTEIN"/>
    <property type="match status" value="1"/>
</dbReference>
<sequence>MKWRLASRVLCDKKIPPRLKGKFYRVVVRPALLYGAECWPAKNSHVQKMHVAEIRMLRWMCGHTRSDKIRKEVIREKVGVASVVDKLREVRLRWFEHVKRRCADAPVRRCERLAVEGTWRGRSRPKKYWGEVIRHDLAQLHITEDMTLDRKEWRSRIKTCDGKELVLDEAIAISKTMTKLIEYWKKHSEEGVSIDMLIDFDKAFVNVHHSILYDLILAANFLNDKEILDMICQEVAEEKIRKENVWAFE</sequence>
<comment type="pathway">
    <text evidence="1">Protein modification; protein ubiquitination.</text>
</comment>
<dbReference type="InterPro" id="IPR011333">
    <property type="entry name" value="SKP1/BTB/POZ_sf"/>
</dbReference>
<dbReference type="InterPro" id="IPR036296">
    <property type="entry name" value="SKP1-like_dim_sf"/>
</dbReference>
<dbReference type="EMBL" id="CP133623">
    <property type="protein sequence ID" value="WMV59064.1"/>
    <property type="molecule type" value="Genomic_DNA"/>
</dbReference>
<name>A0AAF0V7Z7_SOLVR</name>
<dbReference type="Gene3D" id="3.30.710.10">
    <property type="entry name" value="Potassium Channel Kv1.1, Chain A"/>
    <property type="match status" value="1"/>
</dbReference>
<evidence type="ECO:0000313" key="3">
    <source>
        <dbReference type="Proteomes" id="UP001234989"/>
    </source>
</evidence>
<dbReference type="PANTHER" id="PTHR46238">
    <property type="entry name" value="REVERSE TRANSCRIPTASE DOMAIN-CONTAINING PROTEIN"/>
    <property type="match status" value="1"/>
</dbReference>
<evidence type="ECO:0000313" key="2">
    <source>
        <dbReference type="EMBL" id="WMV59064.1"/>
    </source>
</evidence>
<organism evidence="2 3">
    <name type="scientific">Solanum verrucosum</name>
    <dbReference type="NCBI Taxonomy" id="315347"/>
    <lineage>
        <taxon>Eukaryota</taxon>
        <taxon>Viridiplantae</taxon>
        <taxon>Streptophyta</taxon>
        <taxon>Embryophyta</taxon>
        <taxon>Tracheophyta</taxon>
        <taxon>Spermatophyta</taxon>
        <taxon>Magnoliopsida</taxon>
        <taxon>eudicotyledons</taxon>
        <taxon>Gunneridae</taxon>
        <taxon>Pentapetalae</taxon>
        <taxon>asterids</taxon>
        <taxon>lamiids</taxon>
        <taxon>Solanales</taxon>
        <taxon>Solanaceae</taxon>
        <taxon>Solanoideae</taxon>
        <taxon>Solaneae</taxon>
        <taxon>Solanum</taxon>
    </lineage>
</organism>
<dbReference type="Proteomes" id="UP001234989">
    <property type="component" value="Chromosome 12"/>
</dbReference>
<evidence type="ECO:0008006" key="4">
    <source>
        <dbReference type="Google" id="ProtNLM"/>
    </source>
</evidence>
<reference evidence="2" key="1">
    <citation type="submission" date="2023-08" db="EMBL/GenBank/DDBJ databases">
        <title>A de novo genome assembly of Solanum verrucosum Schlechtendal, a Mexican diploid species geographically isolated from the other diploid A-genome species in potato relatives.</title>
        <authorList>
            <person name="Hosaka K."/>
        </authorList>
    </citation>
    <scope>NUCLEOTIDE SEQUENCE</scope>
    <source>
        <tissue evidence="2">Young leaves</tissue>
    </source>
</reference>
<protein>
    <recommendedName>
        <fullName evidence="4">Reverse transcriptase</fullName>
    </recommendedName>
</protein>
<gene>
    <name evidence="2" type="ORF">MTR67_052449</name>
</gene>
<dbReference type="SUPFAM" id="SSF81382">
    <property type="entry name" value="Skp1 dimerisation domain-like"/>
    <property type="match status" value="1"/>
</dbReference>
<accession>A0AAF0V7Z7</accession>
<dbReference type="AlphaFoldDB" id="A0AAF0V7Z7"/>
<evidence type="ECO:0000256" key="1">
    <source>
        <dbReference type="ARBA" id="ARBA00004906"/>
    </source>
</evidence>
<proteinExistence type="predicted"/>